<dbReference type="Proteomes" id="UP000033924">
    <property type="component" value="Unassembled WGS sequence"/>
</dbReference>
<dbReference type="EMBL" id="JXNU01000004">
    <property type="protein sequence ID" value="KKF34364.1"/>
    <property type="molecule type" value="Genomic_DNA"/>
</dbReference>
<feature type="region of interest" description="Disordered" evidence="1">
    <location>
        <begin position="1"/>
        <end position="20"/>
    </location>
</feature>
<dbReference type="AlphaFoldDB" id="A0A0M2K5Y3"/>
<protein>
    <submittedName>
        <fullName evidence="2">Uncharacterized protein</fullName>
    </submittedName>
</protein>
<gene>
    <name evidence="2" type="ORF">SY86_23570</name>
</gene>
<name>A0A0M2K5Y3_9GAMM</name>
<evidence type="ECO:0000313" key="2">
    <source>
        <dbReference type="EMBL" id="KKF34364.1"/>
    </source>
</evidence>
<keyword evidence="3" id="KW-1185">Reference proteome</keyword>
<reference evidence="2 3" key="1">
    <citation type="submission" date="2015-01" db="EMBL/GenBank/DDBJ databases">
        <title>Erwinia tracheiphila.</title>
        <authorList>
            <person name="Shapiro L.R."/>
        </authorList>
    </citation>
    <scope>NUCLEOTIDE SEQUENCE [LARGE SCALE GENOMIC DNA]</scope>
    <source>
        <strain evidence="2 3">BuffGH</strain>
    </source>
</reference>
<feature type="non-terminal residue" evidence="2">
    <location>
        <position position="69"/>
    </location>
</feature>
<evidence type="ECO:0000256" key="1">
    <source>
        <dbReference type="SAM" id="MobiDB-lite"/>
    </source>
</evidence>
<evidence type="ECO:0000313" key="3">
    <source>
        <dbReference type="Proteomes" id="UP000033924"/>
    </source>
</evidence>
<proteinExistence type="predicted"/>
<accession>A0A0M2K5Y3</accession>
<comment type="caution">
    <text evidence="2">The sequence shown here is derived from an EMBL/GenBank/DDBJ whole genome shotgun (WGS) entry which is preliminary data.</text>
</comment>
<organism evidence="2 3">
    <name type="scientific">Erwinia tracheiphila</name>
    <dbReference type="NCBI Taxonomy" id="65700"/>
    <lineage>
        <taxon>Bacteria</taxon>
        <taxon>Pseudomonadati</taxon>
        <taxon>Pseudomonadota</taxon>
        <taxon>Gammaproteobacteria</taxon>
        <taxon>Enterobacterales</taxon>
        <taxon>Erwiniaceae</taxon>
        <taxon>Erwinia</taxon>
    </lineage>
</organism>
<sequence>MHKKRSKCRAQVTGEQPTRRRVGSDAFNWHSPAFFAFSARFSRLRYQAPGGHAGMKNLTVSTEIRIAHH</sequence>